<evidence type="ECO:0000313" key="1">
    <source>
        <dbReference type="EMBL" id="KAI3700940.1"/>
    </source>
</evidence>
<protein>
    <submittedName>
        <fullName evidence="1">Uncharacterized protein</fullName>
    </submittedName>
</protein>
<comment type="caution">
    <text evidence="1">The sequence shown here is derived from an EMBL/GenBank/DDBJ whole genome shotgun (WGS) entry which is preliminary data.</text>
</comment>
<organism evidence="1 2">
    <name type="scientific">Cichorium intybus</name>
    <name type="common">Chicory</name>
    <dbReference type="NCBI Taxonomy" id="13427"/>
    <lineage>
        <taxon>Eukaryota</taxon>
        <taxon>Viridiplantae</taxon>
        <taxon>Streptophyta</taxon>
        <taxon>Embryophyta</taxon>
        <taxon>Tracheophyta</taxon>
        <taxon>Spermatophyta</taxon>
        <taxon>Magnoliopsida</taxon>
        <taxon>eudicotyledons</taxon>
        <taxon>Gunneridae</taxon>
        <taxon>Pentapetalae</taxon>
        <taxon>asterids</taxon>
        <taxon>campanulids</taxon>
        <taxon>Asterales</taxon>
        <taxon>Asteraceae</taxon>
        <taxon>Cichorioideae</taxon>
        <taxon>Cichorieae</taxon>
        <taxon>Cichoriinae</taxon>
        <taxon>Cichorium</taxon>
    </lineage>
</organism>
<gene>
    <name evidence="1" type="ORF">L2E82_45581</name>
</gene>
<dbReference type="EMBL" id="CM042016">
    <property type="protein sequence ID" value="KAI3700940.1"/>
    <property type="molecule type" value="Genomic_DNA"/>
</dbReference>
<reference evidence="2" key="1">
    <citation type="journal article" date="2022" name="Mol. Ecol. Resour.">
        <title>The genomes of chicory, endive, great burdock and yacon provide insights into Asteraceae palaeo-polyploidization history and plant inulin production.</title>
        <authorList>
            <person name="Fan W."/>
            <person name="Wang S."/>
            <person name="Wang H."/>
            <person name="Wang A."/>
            <person name="Jiang F."/>
            <person name="Liu H."/>
            <person name="Zhao H."/>
            <person name="Xu D."/>
            <person name="Zhang Y."/>
        </authorList>
    </citation>
    <scope>NUCLEOTIDE SEQUENCE [LARGE SCALE GENOMIC DNA]</scope>
    <source>
        <strain evidence="2">cv. Punajuju</strain>
    </source>
</reference>
<evidence type="ECO:0000313" key="2">
    <source>
        <dbReference type="Proteomes" id="UP001055811"/>
    </source>
</evidence>
<sequence length="146" mass="16701">MGPASPTNKTIISESYLSDNGHSENQQARSTLNPSASEWKPLRKSKMLFMTFSSGSAPISRFDVASFFTMKYGDCVDHVYINRSGRIGMEFGSIRFKSSIYPVLFLGKLEKKTEYIEGKTVVFWFHFLVGMDFELDPLKRCFFHNL</sequence>
<reference evidence="1 2" key="2">
    <citation type="journal article" date="2022" name="Mol. Ecol. Resour.">
        <title>The genomes of chicory, endive, great burdock and yacon provide insights into Asteraceae paleo-polyploidization history and plant inulin production.</title>
        <authorList>
            <person name="Fan W."/>
            <person name="Wang S."/>
            <person name="Wang H."/>
            <person name="Wang A."/>
            <person name="Jiang F."/>
            <person name="Liu H."/>
            <person name="Zhao H."/>
            <person name="Xu D."/>
            <person name="Zhang Y."/>
        </authorList>
    </citation>
    <scope>NUCLEOTIDE SEQUENCE [LARGE SCALE GENOMIC DNA]</scope>
    <source>
        <strain evidence="2">cv. Punajuju</strain>
        <tissue evidence="1">Leaves</tissue>
    </source>
</reference>
<keyword evidence="2" id="KW-1185">Reference proteome</keyword>
<accession>A0ACB8ZTE2</accession>
<name>A0ACB8ZTE2_CICIN</name>
<dbReference type="Proteomes" id="UP001055811">
    <property type="component" value="Linkage Group LG08"/>
</dbReference>
<proteinExistence type="predicted"/>